<feature type="region of interest" description="Disordered" evidence="1">
    <location>
        <begin position="261"/>
        <end position="305"/>
    </location>
</feature>
<protein>
    <submittedName>
        <fullName evidence="2">Uncharacterized protein</fullName>
    </submittedName>
</protein>
<sequence length="305" mass="32775">MTTRKGHSSLSSPRPPPTGPEPEVICPLSTRDGKSCRKKCVGDKRFRSMQEHIRRAHAEHYIPKLPASEESFYLMINTPPKEDPNPAAEAEAEAQASLSIQRSDAPDGMIAHEIQPAPGAPFENALFESFMDDIAHIRGVPEATLLLPDELTNHGIPRASGRSSIDFASAPALDSDPLSAITSEYHASVAQLSEANSIPQDPSMATLHQHISMPVSIWDDDDLQPLPGEDVVTVCNQGTASAEIMNGTYPFFDGDCSMFPNPEPAEQATTNGARPVKAKETMKEIEASSASTQGPSSSSGELLLH</sequence>
<evidence type="ECO:0000313" key="2">
    <source>
        <dbReference type="EMBL" id="KAK2071507.1"/>
    </source>
</evidence>
<evidence type="ECO:0000313" key="3">
    <source>
        <dbReference type="Proteomes" id="UP001217918"/>
    </source>
</evidence>
<dbReference type="AlphaFoldDB" id="A0AAD9MCR5"/>
<evidence type="ECO:0000256" key="1">
    <source>
        <dbReference type="SAM" id="MobiDB-lite"/>
    </source>
</evidence>
<feature type="compositionally biased region" description="Low complexity" evidence="1">
    <location>
        <begin position="85"/>
        <end position="96"/>
    </location>
</feature>
<feature type="region of interest" description="Disordered" evidence="1">
    <location>
        <begin position="79"/>
        <end position="100"/>
    </location>
</feature>
<organism evidence="2 3">
    <name type="scientific">Phyllachora maydis</name>
    <dbReference type="NCBI Taxonomy" id="1825666"/>
    <lineage>
        <taxon>Eukaryota</taxon>
        <taxon>Fungi</taxon>
        <taxon>Dikarya</taxon>
        <taxon>Ascomycota</taxon>
        <taxon>Pezizomycotina</taxon>
        <taxon>Sordariomycetes</taxon>
        <taxon>Sordariomycetidae</taxon>
        <taxon>Phyllachorales</taxon>
        <taxon>Phyllachoraceae</taxon>
        <taxon>Phyllachora</taxon>
    </lineage>
</organism>
<reference evidence="2" key="1">
    <citation type="journal article" date="2023" name="Mol. Plant Microbe Interact.">
        <title>Elucidating the Obligate Nature and Biological Capacity of an Invasive Fungal Corn Pathogen.</title>
        <authorList>
            <person name="MacCready J.S."/>
            <person name="Roggenkamp E.M."/>
            <person name="Gdanetz K."/>
            <person name="Chilvers M.I."/>
        </authorList>
    </citation>
    <scope>NUCLEOTIDE SEQUENCE</scope>
    <source>
        <strain evidence="2">PM02</strain>
    </source>
</reference>
<proteinExistence type="predicted"/>
<feature type="region of interest" description="Disordered" evidence="1">
    <location>
        <begin position="1"/>
        <end position="36"/>
    </location>
</feature>
<name>A0AAD9MCR5_9PEZI</name>
<accession>A0AAD9MCR5</accession>
<comment type="caution">
    <text evidence="2">The sequence shown here is derived from an EMBL/GenBank/DDBJ whole genome shotgun (WGS) entry which is preliminary data.</text>
</comment>
<dbReference type="Proteomes" id="UP001217918">
    <property type="component" value="Unassembled WGS sequence"/>
</dbReference>
<keyword evidence="3" id="KW-1185">Reference proteome</keyword>
<gene>
    <name evidence="2" type="ORF">P8C59_005926</name>
</gene>
<dbReference type="EMBL" id="JAQQPM010000005">
    <property type="protein sequence ID" value="KAK2071507.1"/>
    <property type="molecule type" value="Genomic_DNA"/>
</dbReference>
<feature type="compositionally biased region" description="Basic and acidic residues" evidence="1">
    <location>
        <begin position="277"/>
        <end position="286"/>
    </location>
</feature>
<feature type="compositionally biased region" description="Low complexity" evidence="1">
    <location>
        <begin position="288"/>
        <end position="299"/>
    </location>
</feature>